<organism evidence="2">
    <name type="scientific">viral metagenome</name>
    <dbReference type="NCBI Taxonomy" id="1070528"/>
    <lineage>
        <taxon>unclassified sequences</taxon>
        <taxon>metagenomes</taxon>
        <taxon>organismal metagenomes</taxon>
    </lineage>
</organism>
<dbReference type="GO" id="GO:0005634">
    <property type="term" value="C:nucleus"/>
    <property type="evidence" value="ECO:0007669"/>
    <property type="project" value="TreeGrafter"/>
</dbReference>
<dbReference type="Gene3D" id="1.10.3210.10">
    <property type="entry name" value="Hypothetical protein af1432"/>
    <property type="match status" value="1"/>
</dbReference>
<protein>
    <recommendedName>
        <fullName evidence="1">HD/PDEase domain-containing protein</fullName>
    </recommendedName>
</protein>
<feature type="domain" description="HD/PDEase" evidence="1">
    <location>
        <begin position="46"/>
        <end position="170"/>
    </location>
</feature>
<name>A0A6C0AUQ1_9ZZZZ</name>
<dbReference type="InterPro" id="IPR006674">
    <property type="entry name" value="HD_domain"/>
</dbReference>
<reference evidence="2" key="1">
    <citation type="journal article" date="2020" name="Nature">
        <title>Giant virus diversity and host interactions through global metagenomics.</title>
        <authorList>
            <person name="Schulz F."/>
            <person name="Roux S."/>
            <person name="Paez-Espino D."/>
            <person name="Jungbluth S."/>
            <person name="Walsh D.A."/>
            <person name="Denef V.J."/>
            <person name="McMahon K.D."/>
            <person name="Konstantinidis K.T."/>
            <person name="Eloe-Fadrosh E.A."/>
            <person name="Kyrpides N.C."/>
            <person name="Woyke T."/>
        </authorList>
    </citation>
    <scope>NUCLEOTIDE SEQUENCE</scope>
    <source>
        <strain evidence="2">GVMAG-S-ERX555961-36</strain>
    </source>
</reference>
<dbReference type="Pfam" id="PF01966">
    <property type="entry name" value="HD"/>
    <property type="match status" value="1"/>
</dbReference>
<dbReference type="GO" id="GO:0008832">
    <property type="term" value="F:dGTPase activity"/>
    <property type="evidence" value="ECO:0007669"/>
    <property type="project" value="TreeGrafter"/>
</dbReference>
<evidence type="ECO:0000313" key="2">
    <source>
        <dbReference type="EMBL" id="QHS83679.1"/>
    </source>
</evidence>
<dbReference type="EMBL" id="MN738762">
    <property type="protein sequence ID" value="QHS83679.1"/>
    <property type="molecule type" value="Genomic_DNA"/>
</dbReference>
<dbReference type="CDD" id="cd00077">
    <property type="entry name" value="HDc"/>
    <property type="match status" value="1"/>
</dbReference>
<accession>A0A6C0AUQ1</accession>
<dbReference type="PANTHER" id="PTHR11373">
    <property type="entry name" value="DEOXYNUCLEOSIDE TRIPHOSPHATE TRIPHOSPHOHYDROLASE"/>
    <property type="match status" value="1"/>
</dbReference>
<dbReference type="PANTHER" id="PTHR11373:SF4">
    <property type="entry name" value="DEOXYNUCLEOSIDE TRIPHOSPHATE TRIPHOSPHOHYDROLASE SAMHD1"/>
    <property type="match status" value="1"/>
</dbReference>
<dbReference type="InterPro" id="IPR050135">
    <property type="entry name" value="dGTPase-like"/>
</dbReference>
<evidence type="ECO:0000259" key="1">
    <source>
        <dbReference type="SMART" id="SM00471"/>
    </source>
</evidence>
<dbReference type="AlphaFoldDB" id="A0A6C0AUQ1"/>
<dbReference type="InterPro" id="IPR003607">
    <property type="entry name" value="HD/PDEase_dom"/>
</dbReference>
<sequence length="373" mass="43315">MEMIHDPIHGDIIISDLAIKIIDHPYFNRTQHIFQTGTAYKVFPSATHTRKAHMIGTYAITHKLLTHLQDSFDISDRKKELISIGALCHDIGHGPGSHGFDKHVIRKLISDKIIDKNNSMITHEERSCSIFYEIAKTIFVEELSDDDIEFIMNVIDPPDNLMNDWEYTIVNNRINGIDTDKLDYIVRDNYIFGLKLVIDIDKIIQNSKIIDNKWCFARNIHDELLNVIFNRYRFHRILNQAAIVKFDLSFRDIVVNSPNLYKEVCDIFKTENIKGFVKLTDDYILQKGNPTLVKKFQDRNNYILVDSGLSSKPTQNDEVVNLSITICKHSNNPMREMRFYTKKGLICDINDSPLDAALPSNEKIRYIFRKKTH</sequence>
<dbReference type="SUPFAM" id="SSF109604">
    <property type="entry name" value="HD-domain/PDEase-like"/>
    <property type="match status" value="1"/>
</dbReference>
<dbReference type="GO" id="GO:0006203">
    <property type="term" value="P:dGTP catabolic process"/>
    <property type="evidence" value="ECO:0007669"/>
    <property type="project" value="TreeGrafter"/>
</dbReference>
<dbReference type="SMART" id="SM00471">
    <property type="entry name" value="HDc"/>
    <property type="match status" value="1"/>
</dbReference>
<proteinExistence type="predicted"/>